<dbReference type="SUPFAM" id="SSF53098">
    <property type="entry name" value="Ribonuclease H-like"/>
    <property type="match status" value="1"/>
</dbReference>
<evidence type="ECO:0000256" key="2">
    <source>
        <dbReference type="ARBA" id="ARBA00022801"/>
    </source>
</evidence>
<protein>
    <submittedName>
        <fullName evidence="6">DNA polymerase-3 subunit epsilon</fullName>
    </submittedName>
</protein>
<dbReference type="InterPro" id="IPR013520">
    <property type="entry name" value="Ribonucl_H"/>
</dbReference>
<keyword evidence="3" id="KW-0269">Exonuclease</keyword>
<feature type="transmembrane region" description="Helical" evidence="4">
    <location>
        <begin position="285"/>
        <end position="305"/>
    </location>
</feature>
<dbReference type="PANTHER" id="PTHR30231">
    <property type="entry name" value="DNA POLYMERASE III SUBUNIT EPSILON"/>
    <property type="match status" value="1"/>
</dbReference>
<dbReference type="GO" id="GO:0003676">
    <property type="term" value="F:nucleic acid binding"/>
    <property type="evidence" value="ECO:0007669"/>
    <property type="project" value="InterPro"/>
</dbReference>
<dbReference type="AlphaFoldDB" id="A0A1T4RV48"/>
<dbReference type="Gene3D" id="3.30.420.10">
    <property type="entry name" value="Ribonuclease H-like superfamily/Ribonuclease H"/>
    <property type="match status" value="1"/>
</dbReference>
<gene>
    <name evidence="6" type="ORF">SAMN02745673_03017</name>
</gene>
<keyword evidence="4" id="KW-0812">Transmembrane</keyword>
<evidence type="ECO:0000256" key="4">
    <source>
        <dbReference type="SAM" id="Phobius"/>
    </source>
</evidence>
<dbReference type="InterPro" id="IPR036397">
    <property type="entry name" value="RNaseH_sf"/>
</dbReference>
<evidence type="ECO:0000256" key="3">
    <source>
        <dbReference type="ARBA" id="ARBA00022839"/>
    </source>
</evidence>
<accession>A0A1T4RV48</accession>
<dbReference type="Proteomes" id="UP000190637">
    <property type="component" value="Unassembled WGS sequence"/>
</dbReference>
<name>A0A1T4RV48_9ACTN</name>
<reference evidence="6 7" key="1">
    <citation type="submission" date="2017-02" db="EMBL/GenBank/DDBJ databases">
        <authorList>
            <person name="Peterson S.W."/>
        </authorList>
    </citation>
    <scope>NUCLEOTIDE SEQUENCE [LARGE SCALE GENOMIC DNA]</scope>
    <source>
        <strain evidence="6 7">DSM 45154</strain>
    </source>
</reference>
<dbReference type="InterPro" id="IPR012337">
    <property type="entry name" value="RNaseH-like_sf"/>
</dbReference>
<organism evidence="6 7">
    <name type="scientific">Marinactinospora thermotolerans DSM 45154</name>
    <dbReference type="NCBI Taxonomy" id="1122192"/>
    <lineage>
        <taxon>Bacteria</taxon>
        <taxon>Bacillati</taxon>
        <taxon>Actinomycetota</taxon>
        <taxon>Actinomycetes</taxon>
        <taxon>Streptosporangiales</taxon>
        <taxon>Nocardiopsidaceae</taxon>
        <taxon>Marinactinospora</taxon>
    </lineage>
</organism>
<dbReference type="PANTHER" id="PTHR30231:SF4">
    <property type="entry name" value="PROTEIN NEN2"/>
    <property type="match status" value="1"/>
</dbReference>
<proteinExistence type="predicted"/>
<keyword evidence="4" id="KW-0472">Membrane</keyword>
<keyword evidence="2" id="KW-0378">Hydrolase</keyword>
<dbReference type="GO" id="GO:0008408">
    <property type="term" value="F:3'-5' exonuclease activity"/>
    <property type="evidence" value="ECO:0007669"/>
    <property type="project" value="TreeGrafter"/>
</dbReference>
<evidence type="ECO:0000313" key="6">
    <source>
        <dbReference type="EMBL" id="SKA19850.1"/>
    </source>
</evidence>
<dbReference type="SMART" id="SM00479">
    <property type="entry name" value="EXOIII"/>
    <property type="match status" value="1"/>
</dbReference>
<feature type="domain" description="Exonuclease" evidence="5">
    <location>
        <begin position="30"/>
        <end position="195"/>
    </location>
</feature>
<evidence type="ECO:0000259" key="5">
    <source>
        <dbReference type="SMART" id="SM00479"/>
    </source>
</evidence>
<keyword evidence="7" id="KW-1185">Reference proteome</keyword>
<dbReference type="STRING" id="1122192.SAMN02745673_03017"/>
<evidence type="ECO:0000256" key="1">
    <source>
        <dbReference type="ARBA" id="ARBA00022722"/>
    </source>
</evidence>
<dbReference type="OrthoDB" id="190275at2"/>
<evidence type="ECO:0000313" key="7">
    <source>
        <dbReference type="Proteomes" id="UP000190637"/>
    </source>
</evidence>
<dbReference type="Pfam" id="PF00929">
    <property type="entry name" value="RNase_T"/>
    <property type="match status" value="1"/>
</dbReference>
<dbReference type="EMBL" id="FUWS01000007">
    <property type="protein sequence ID" value="SKA19850.1"/>
    <property type="molecule type" value="Genomic_DNA"/>
</dbReference>
<sequence>MLHDGRATRRALRLGALTRGRAGRLARELDYAVVDVETTGLEPGSGAKVCEIAVVRMRGDGTVLREFTTLVDPRIPVTGQEFHGIADGDVVGAPTAGDIVGELTELFSGAVLVGHNLDFEERFLTADFVPLGLPADMPGLCTLRTLRAQIDLKRYSLPRASHALNGHWPTGQHTALGDARACAQLLAELLCNAPGELRYVGPQPVELPGRSEGARLKPRRRVDGVEQRLADGVARQAPVQALSRWPSLWRPLELDPRMCGGRFDEEERAAAVAAARERRRRSHRASATAALTGALATAAAVAALTRRLRAY</sequence>
<dbReference type="CDD" id="cd06127">
    <property type="entry name" value="DEDDh"/>
    <property type="match status" value="1"/>
</dbReference>
<keyword evidence="4" id="KW-1133">Transmembrane helix</keyword>
<keyword evidence="1" id="KW-0540">Nuclease</keyword>